<dbReference type="EMBL" id="HF935560">
    <property type="protein sequence ID" value="CCX31241.1"/>
    <property type="molecule type" value="Genomic_DNA"/>
</dbReference>
<proteinExistence type="predicted"/>
<gene>
    <name evidence="1" type="ORF">PCON_10372</name>
</gene>
<accession>U4LU02</accession>
<keyword evidence="2" id="KW-1185">Reference proteome</keyword>
<protein>
    <submittedName>
        <fullName evidence="1">Uncharacterized protein</fullName>
    </submittedName>
</protein>
<evidence type="ECO:0000313" key="2">
    <source>
        <dbReference type="Proteomes" id="UP000018144"/>
    </source>
</evidence>
<name>U4LU02_PYROM</name>
<sequence length="195" mass="22133">MSTSPSLADFLASQAAQRKIPVSISTFEELVAHLPLATRTLKSAGYTGEIPRVYKGMGFAAACEASVQYEKLIVLGFWITEEMDYAMEYKEMHRLFAILNNEQQEYMTEINKLLKGIHEAREVILKRKEEVGEAWGYLGRGAVRIGHGEDRIGKDMPWRLRYGEGRGIRGCTEEKIWVVSQSLLFDFHPLSSTEI</sequence>
<dbReference type="AlphaFoldDB" id="U4LU02"/>
<organism evidence="1 2">
    <name type="scientific">Pyronema omphalodes (strain CBS 100304)</name>
    <name type="common">Pyronema confluens</name>
    <dbReference type="NCBI Taxonomy" id="1076935"/>
    <lineage>
        <taxon>Eukaryota</taxon>
        <taxon>Fungi</taxon>
        <taxon>Dikarya</taxon>
        <taxon>Ascomycota</taxon>
        <taxon>Pezizomycotina</taxon>
        <taxon>Pezizomycetes</taxon>
        <taxon>Pezizales</taxon>
        <taxon>Pyronemataceae</taxon>
        <taxon>Pyronema</taxon>
    </lineage>
</organism>
<evidence type="ECO:0000313" key="1">
    <source>
        <dbReference type="EMBL" id="CCX31241.1"/>
    </source>
</evidence>
<reference evidence="1 2" key="1">
    <citation type="journal article" date="2013" name="PLoS Genet.">
        <title>The genome and development-dependent transcriptomes of Pyronema confluens: a window into fungal evolution.</title>
        <authorList>
            <person name="Traeger S."/>
            <person name="Altegoer F."/>
            <person name="Freitag M."/>
            <person name="Gabaldon T."/>
            <person name="Kempken F."/>
            <person name="Kumar A."/>
            <person name="Marcet-Houben M."/>
            <person name="Poggeler S."/>
            <person name="Stajich J.E."/>
            <person name="Nowrousian M."/>
        </authorList>
    </citation>
    <scope>NUCLEOTIDE SEQUENCE [LARGE SCALE GENOMIC DNA]</scope>
    <source>
        <strain evidence="2">CBS 100304</strain>
        <tissue evidence="1">Vegetative mycelium</tissue>
    </source>
</reference>
<dbReference type="Proteomes" id="UP000018144">
    <property type="component" value="Unassembled WGS sequence"/>
</dbReference>